<dbReference type="SUPFAM" id="SSF54913">
    <property type="entry name" value="GlnB-like"/>
    <property type="match status" value="1"/>
</dbReference>
<dbReference type="PANTHER" id="PTHR30115:SF11">
    <property type="entry name" value="NITROGEN REGULATORY PROTEIN P-II HOMOLOG"/>
    <property type="match status" value="1"/>
</dbReference>
<dbReference type="InterPro" id="IPR002187">
    <property type="entry name" value="N-reg_PII"/>
</dbReference>
<name>A0A6J4J356_9BACT</name>
<dbReference type="AlphaFoldDB" id="A0A6J4J356"/>
<dbReference type="Gene3D" id="3.30.70.120">
    <property type="match status" value="1"/>
</dbReference>
<evidence type="ECO:0000256" key="7">
    <source>
        <dbReference type="PIRSR" id="PIRSR602187-50"/>
    </source>
</evidence>
<evidence type="ECO:0000256" key="2">
    <source>
        <dbReference type="ARBA" id="ARBA00015681"/>
    </source>
</evidence>
<organism evidence="8">
    <name type="scientific">uncultured Armatimonadetes bacterium</name>
    <dbReference type="NCBI Taxonomy" id="157466"/>
    <lineage>
        <taxon>Bacteria</taxon>
        <taxon>Bacillati</taxon>
        <taxon>Armatimonadota</taxon>
        <taxon>environmental samples</taxon>
    </lineage>
</organism>
<proteinExistence type="predicted"/>
<dbReference type="EMBL" id="CADCTO010000357">
    <property type="protein sequence ID" value="CAA9267015.1"/>
    <property type="molecule type" value="Genomic_DNA"/>
</dbReference>
<dbReference type="PRINTS" id="PR00340">
    <property type="entry name" value="PIIGLNB"/>
</dbReference>
<reference evidence="8" key="1">
    <citation type="submission" date="2020-02" db="EMBL/GenBank/DDBJ databases">
        <authorList>
            <person name="Meier V. D."/>
        </authorList>
    </citation>
    <scope>NUCLEOTIDE SEQUENCE</scope>
    <source>
        <strain evidence="8">AVDCRST_MAG63</strain>
    </source>
</reference>
<dbReference type="GO" id="GO:0006808">
    <property type="term" value="P:regulation of nitrogen utilization"/>
    <property type="evidence" value="ECO:0007669"/>
    <property type="project" value="InterPro"/>
</dbReference>
<dbReference type="InterPro" id="IPR011322">
    <property type="entry name" value="N-reg_PII-like_a/b"/>
</dbReference>
<dbReference type="InterPro" id="IPR015867">
    <property type="entry name" value="N-reg_PII/ATP_PRibTrfase_C"/>
</dbReference>
<keyword evidence="5" id="KW-0805">Transcription regulation</keyword>
<evidence type="ECO:0000256" key="5">
    <source>
        <dbReference type="ARBA" id="ARBA00023015"/>
    </source>
</evidence>
<feature type="modified residue" description="O-UMP-tyrosine" evidence="7">
    <location>
        <position position="51"/>
    </location>
</feature>
<gene>
    <name evidence="8" type="ORF">AVDCRST_MAG63-2729</name>
</gene>
<dbReference type="GO" id="GO:0030234">
    <property type="term" value="F:enzyme regulator activity"/>
    <property type="evidence" value="ECO:0007669"/>
    <property type="project" value="InterPro"/>
</dbReference>
<dbReference type="GO" id="GO:0005829">
    <property type="term" value="C:cytosol"/>
    <property type="evidence" value="ECO:0007669"/>
    <property type="project" value="TreeGrafter"/>
</dbReference>
<comment type="subunit">
    <text evidence="1">Homotrimer.</text>
</comment>
<accession>A0A6J4J356</accession>
<keyword evidence="4" id="KW-0547">Nucleotide-binding</keyword>
<dbReference type="PANTHER" id="PTHR30115">
    <property type="entry name" value="NITROGEN REGULATORY PROTEIN P-II"/>
    <property type="match status" value="1"/>
</dbReference>
<keyword evidence="3 7" id="KW-0597">Phosphoprotein</keyword>
<dbReference type="SMART" id="SM00938">
    <property type="entry name" value="P-II"/>
    <property type="match status" value="1"/>
</dbReference>
<evidence type="ECO:0000256" key="6">
    <source>
        <dbReference type="ARBA" id="ARBA00023163"/>
    </source>
</evidence>
<dbReference type="PROSITE" id="PS00496">
    <property type="entry name" value="PII_GLNB_UMP"/>
    <property type="match status" value="1"/>
</dbReference>
<evidence type="ECO:0000313" key="8">
    <source>
        <dbReference type="EMBL" id="CAA9267015.1"/>
    </source>
</evidence>
<dbReference type="Pfam" id="PF00543">
    <property type="entry name" value="P-II"/>
    <property type="match status" value="1"/>
</dbReference>
<evidence type="ECO:0000256" key="4">
    <source>
        <dbReference type="ARBA" id="ARBA00022741"/>
    </source>
</evidence>
<sequence length="113" mass="12577">MVKVEAIVRPHRLDAVRTALDELGIPGVTVTEAHGTGRQKGYTQHYRGAEYTVRMLQKVKIETVVRDEDVPRVVDAVRRAAQTGEIGDGKIFTTPVLDVIRIRTEERGESALL</sequence>
<evidence type="ECO:0000256" key="1">
    <source>
        <dbReference type="ARBA" id="ARBA00011233"/>
    </source>
</evidence>
<keyword evidence="6" id="KW-0804">Transcription</keyword>
<dbReference type="InterPro" id="IPR002332">
    <property type="entry name" value="N-reg_PII_urydylation_site"/>
</dbReference>
<dbReference type="PROSITE" id="PS51343">
    <property type="entry name" value="PII_GLNB_DOM"/>
    <property type="match status" value="1"/>
</dbReference>
<protein>
    <recommendedName>
        <fullName evidence="2">Nitrogen regulatory protein P-II</fullName>
    </recommendedName>
</protein>
<dbReference type="GO" id="GO:0005524">
    <property type="term" value="F:ATP binding"/>
    <property type="evidence" value="ECO:0007669"/>
    <property type="project" value="TreeGrafter"/>
</dbReference>
<evidence type="ECO:0000256" key="3">
    <source>
        <dbReference type="ARBA" id="ARBA00022553"/>
    </source>
</evidence>